<evidence type="ECO:0000256" key="2">
    <source>
        <dbReference type="PROSITE-ProRule" id="PRU00175"/>
    </source>
</evidence>
<feature type="domain" description="RING-type" evidence="3">
    <location>
        <begin position="87"/>
        <end position="133"/>
    </location>
</feature>
<evidence type="ECO:0000256" key="1">
    <source>
        <dbReference type="ARBA" id="ARBA00038101"/>
    </source>
</evidence>
<dbReference type="InterPro" id="IPR013083">
    <property type="entry name" value="Znf_RING/FYVE/PHD"/>
</dbReference>
<dbReference type="PANTHER" id="PTHR11102">
    <property type="entry name" value="SEL-1-LIKE PROTEIN"/>
    <property type="match status" value="1"/>
</dbReference>
<dbReference type="InterPro" id="IPR011990">
    <property type="entry name" value="TPR-like_helical_dom_sf"/>
</dbReference>
<evidence type="ECO:0000313" key="5">
    <source>
        <dbReference type="Proteomes" id="UP000266841"/>
    </source>
</evidence>
<keyword evidence="2" id="KW-0862">Zinc</keyword>
<dbReference type="Proteomes" id="UP000266841">
    <property type="component" value="Unassembled WGS sequence"/>
</dbReference>
<protein>
    <recommendedName>
        <fullName evidence="3">RING-type domain-containing protein</fullName>
    </recommendedName>
</protein>
<keyword evidence="2" id="KW-0863">Zinc-finger</keyword>
<name>K0R0Q2_THAOC</name>
<evidence type="ECO:0000313" key="4">
    <source>
        <dbReference type="EMBL" id="EJK45803.1"/>
    </source>
</evidence>
<dbReference type="SMART" id="SM00671">
    <property type="entry name" value="SEL1"/>
    <property type="match status" value="3"/>
</dbReference>
<dbReference type="EMBL" id="AGNL01048234">
    <property type="protein sequence ID" value="EJK45803.1"/>
    <property type="molecule type" value="Genomic_DNA"/>
</dbReference>
<comment type="caution">
    <text evidence="4">The sequence shown here is derived from an EMBL/GenBank/DDBJ whole genome shotgun (WGS) entry which is preliminary data.</text>
</comment>
<dbReference type="Gene3D" id="3.30.40.10">
    <property type="entry name" value="Zinc/RING finger domain, C3HC4 (zinc finger)"/>
    <property type="match status" value="1"/>
</dbReference>
<gene>
    <name evidence="4" type="ORF">THAOC_35563</name>
</gene>
<comment type="similarity">
    <text evidence="1">Belongs to the sel-1 family.</text>
</comment>
<keyword evidence="2" id="KW-0479">Metal-binding</keyword>
<dbReference type="InterPro" id="IPR006597">
    <property type="entry name" value="Sel1-like"/>
</dbReference>
<dbReference type="Pfam" id="PF08238">
    <property type="entry name" value="Sel1"/>
    <property type="match status" value="2"/>
</dbReference>
<evidence type="ECO:0000259" key="3">
    <source>
        <dbReference type="PROSITE" id="PS50089"/>
    </source>
</evidence>
<keyword evidence="5" id="KW-1185">Reference proteome</keyword>
<dbReference type="PANTHER" id="PTHR11102:SF160">
    <property type="entry name" value="ERAD-ASSOCIATED E3 UBIQUITIN-PROTEIN LIGASE COMPONENT HRD3"/>
    <property type="match status" value="1"/>
</dbReference>
<proteinExistence type="inferred from homology"/>
<dbReference type="SUPFAM" id="SSF81901">
    <property type="entry name" value="HCP-like"/>
    <property type="match status" value="1"/>
</dbReference>
<accession>K0R0Q2</accession>
<reference evidence="4 5" key="1">
    <citation type="journal article" date="2012" name="Genome Biol.">
        <title>Genome and low-iron response of an oceanic diatom adapted to chronic iron limitation.</title>
        <authorList>
            <person name="Lommer M."/>
            <person name="Specht M."/>
            <person name="Roy A.S."/>
            <person name="Kraemer L."/>
            <person name="Andreson R."/>
            <person name="Gutowska M.A."/>
            <person name="Wolf J."/>
            <person name="Bergner S.V."/>
            <person name="Schilhabel M.B."/>
            <person name="Klostermeier U.C."/>
            <person name="Beiko R.G."/>
            <person name="Rosenstiel P."/>
            <person name="Hippler M."/>
            <person name="Laroche J."/>
        </authorList>
    </citation>
    <scope>NUCLEOTIDE SEQUENCE [LARGE SCALE GENOMIC DNA]</scope>
    <source>
        <strain evidence="4 5">CCMP1005</strain>
    </source>
</reference>
<dbReference type="PROSITE" id="PS50089">
    <property type="entry name" value="ZF_RING_2"/>
    <property type="match status" value="1"/>
</dbReference>
<dbReference type="InterPro" id="IPR001841">
    <property type="entry name" value="Znf_RING"/>
</dbReference>
<dbReference type="GO" id="GO:0005737">
    <property type="term" value="C:cytoplasm"/>
    <property type="evidence" value="ECO:0007669"/>
    <property type="project" value="UniProtKB-ARBA"/>
</dbReference>
<dbReference type="SUPFAM" id="SSF57850">
    <property type="entry name" value="RING/U-box"/>
    <property type="match status" value="1"/>
</dbReference>
<dbReference type="InterPro" id="IPR050767">
    <property type="entry name" value="Sel1_AlgK"/>
</dbReference>
<dbReference type="Gene3D" id="1.25.40.10">
    <property type="entry name" value="Tetratricopeptide repeat domain"/>
    <property type="match status" value="1"/>
</dbReference>
<dbReference type="GO" id="GO:0008270">
    <property type="term" value="F:zinc ion binding"/>
    <property type="evidence" value="ECO:0007669"/>
    <property type="project" value="UniProtKB-KW"/>
</dbReference>
<dbReference type="AlphaFoldDB" id="K0R0Q2"/>
<sequence length="292" mass="32501">MKRVQNWIRSFAGASQPRRRTLKVEAVAMAARDVVSRDDAQTSYSEYDLKEATADAGSDGEKEAAATLSYSKTLLAEGHERAEGETCNICLLPIELPVGRHSMFKGCCMQRVCNGCILAAQQRGINDSCPFCRTSLPDDSASCLAMLRERAGRGDADAVNQLGDQYYLGDRRFYEIRLARDASRAIELWTEAAELGSVDAHYNLGVAYFRGVHVREDKPRGIWHWEQAAMKGHVLCRDNLGAIEFNEGNYELALQHYMISAKMGYEKPLNTIKGMFARGRATKAQYAEALRG</sequence>
<organism evidence="4 5">
    <name type="scientific">Thalassiosira oceanica</name>
    <name type="common">Marine diatom</name>
    <dbReference type="NCBI Taxonomy" id="159749"/>
    <lineage>
        <taxon>Eukaryota</taxon>
        <taxon>Sar</taxon>
        <taxon>Stramenopiles</taxon>
        <taxon>Ochrophyta</taxon>
        <taxon>Bacillariophyta</taxon>
        <taxon>Coscinodiscophyceae</taxon>
        <taxon>Thalassiosirophycidae</taxon>
        <taxon>Thalassiosirales</taxon>
        <taxon>Thalassiosiraceae</taxon>
        <taxon>Thalassiosira</taxon>
    </lineage>
</organism>